<dbReference type="PANTHER" id="PTHR42939:SF1">
    <property type="entry name" value="ABC TRANSPORTER ATP-BINDING PROTEIN ALBC-RELATED"/>
    <property type="match status" value="1"/>
</dbReference>
<dbReference type="SUPFAM" id="SSF52540">
    <property type="entry name" value="P-loop containing nucleoside triphosphate hydrolases"/>
    <property type="match status" value="1"/>
</dbReference>
<evidence type="ECO:0000256" key="2">
    <source>
        <dbReference type="ARBA" id="ARBA00022741"/>
    </source>
</evidence>
<keyword evidence="1" id="KW-0813">Transport</keyword>
<dbReference type="RefSeq" id="WP_086992033.1">
    <property type="nucleotide sequence ID" value="NZ_FUHU01000035.1"/>
</dbReference>
<dbReference type="AlphaFoldDB" id="A0A1R4G1A2"/>
<dbReference type="CDD" id="cd03230">
    <property type="entry name" value="ABC_DR_subfamily_A"/>
    <property type="match status" value="1"/>
</dbReference>
<dbReference type="OrthoDB" id="9804819at2"/>
<dbReference type="EMBL" id="FUHU01000035">
    <property type="protein sequence ID" value="SJM61946.1"/>
    <property type="molecule type" value="Genomic_DNA"/>
</dbReference>
<dbReference type="InterPro" id="IPR027417">
    <property type="entry name" value="P-loop_NTPase"/>
</dbReference>
<dbReference type="GO" id="GO:0016887">
    <property type="term" value="F:ATP hydrolysis activity"/>
    <property type="evidence" value="ECO:0007669"/>
    <property type="project" value="InterPro"/>
</dbReference>
<evidence type="ECO:0000259" key="4">
    <source>
        <dbReference type="PROSITE" id="PS50893"/>
    </source>
</evidence>
<evidence type="ECO:0000256" key="3">
    <source>
        <dbReference type="ARBA" id="ARBA00022840"/>
    </source>
</evidence>
<proteinExistence type="predicted"/>
<dbReference type="SMART" id="SM00382">
    <property type="entry name" value="AAA"/>
    <property type="match status" value="1"/>
</dbReference>
<dbReference type="InterPro" id="IPR003439">
    <property type="entry name" value="ABC_transporter-like_ATP-bd"/>
</dbReference>
<reference evidence="5 6" key="1">
    <citation type="submission" date="2017-02" db="EMBL/GenBank/DDBJ databases">
        <authorList>
            <person name="Peterson S.W."/>
        </authorList>
    </citation>
    <scope>NUCLEOTIDE SEQUENCE [LARGE SCALE GENOMIC DNA]</scope>
    <source>
        <strain evidence="5 6">LMG 22410</strain>
    </source>
</reference>
<dbReference type="Pfam" id="PF00005">
    <property type="entry name" value="ABC_tran"/>
    <property type="match status" value="1"/>
</dbReference>
<evidence type="ECO:0000313" key="5">
    <source>
        <dbReference type="EMBL" id="SJM61946.1"/>
    </source>
</evidence>
<keyword evidence="3" id="KW-0067">ATP-binding</keyword>
<dbReference type="InterPro" id="IPR003593">
    <property type="entry name" value="AAA+_ATPase"/>
</dbReference>
<accession>A0A1R4G1A2</accession>
<dbReference type="Gene3D" id="3.40.50.300">
    <property type="entry name" value="P-loop containing nucleotide triphosphate hydrolases"/>
    <property type="match status" value="1"/>
</dbReference>
<protein>
    <submittedName>
        <fullName evidence="5">ABC-type multidrug transport system, ATPase component</fullName>
    </submittedName>
</protein>
<dbReference type="PANTHER" id="PTHR42939">
    <property type="entry name" value="ABC TRANSPORTER ATP-BINDING PROTEIN ALBC-RELATED"/>
    <property type="match status" value="1"/>
</dbReference>
<organism evidence="5 6">
    <name type="scientific">Agrococcus casei LMG 22410</name>
    <dbReference type="NCBI Taxonomy" id="1255656"/>
    <lineage>
        <taxon>Bacteria</taxon>
        <taxon>Bacillati</taxon>
        <taxon>Actinomycetota</taxon>
        <taxon>Actinomycetes</taxon>
        <taxon>Micrococcales</taxon>
        <taxon>Microbacteriaceae</taxon>
        <taxon>Agrococcus</taxon>
    </lineage>
</organism>
<evidence type="ECO:0000313" key="6">
    <source>
        <dbReference type="Proteomes" id="UP000195787"/>
    </source>
</evidence>
<evidence type="ECO:0000256" key="1">
    <source>
        <dbReference type="ARBA" id="ARBA00022448"/>
    </source>
</evidence>
<dbReference type="InterPro" id="IPR051782">
    <property type="entry name" value="ABC_Transporter_VariousFunc"/>
</dbReference>
<sequence>MNTPSDQTPPIQLSGLTHRYGSRTAIDSLDLELRPGQIVGLLGENGCGKTTMLKIMAGVLSGYEGTVRIGGHSPGPASKAIVSFLPDASFLPDGARVSYCLDLYDDFFADFDRKKAADLISFFGLQQKMRLKAMSKGMREKVQIALAMSRDAKVYLLDEPISGVDPSARQTILDGILRNLSEDSLLLVATHLIHDLEPILDSVVMMRHGRVILQGQADDLRETHSTSLDQIFRETYR</sequence>
<name>A0A1R4G1A2_9MICO</name>
<dbReference type="PROSITE" id="PS50893">
    <property type="entry name" value="ABC_TRANSPORTER_2"/>
    <property type="match status" value="1"/>
</dbReference>
<feature type="domain" description="ABC transporter" evidence="4">
    <location>
        <begin position="11"/>
        <end position="233"/>
    </location>
</feature>
<gene>
    <name evidence="5" type="ORF">CZ674_08075</name>
</gene>
<dbReference type="Proteomes" id="UP000195787">
    <property type="component" value="Unassembled WGS sequence"/>
</dbReference>
<dbReference type="GO" id="GO:0005524">
    <property type="term" value="F:ATP binding"/>
    <property type="evidence" value="ECO:0007669"/>
    <property type="project" value="UniProtKB-KW"/>
</dbReference>
<keyword evidence="2" id="KW-0547">Nucleotide-binding</keyword>
<dbReference type="GeneID" id="303173168"/>
<keyword evidence="6" id="KW-1185">Reference proteome</keyword>